<evidence type="ECO:0000259" key="1">
    <source>
        <dbReference type="Pfam" id="PF13401"/>
    </source>
</evidence>
<evidence type="ECO:0000313" key="3">
    <source>
        <dbReference type="Proteomes" id="UP001595478"/>
    </source>
</evidence>
<accession>A0ABV7FLC0</accession>
<dbReference type="EMBL" id="JBHRSW010000007">
    <property type="protein sequence ID" value="MFC3121114.1"/>
    <property type="molecule type" value="Genomic_DNA"/>
</dbReference>
<dbReference type="Gene3D" id="3.40.50.300">
    <property type="entry name" value="P-loop containing nucleotide triphosphate hydrolases"/>
    <property type="match status" value="1"/>
</dbReference>
<proteinExistence type="predicted"/>
<name>A0ABV7FLC0_9ALTE</name>
<feature type="domain" description="ORC1/DEAH AAA+ ATPase" evidence="1">
    <location>
        <begin position="36"/>
        <end position="135"/>
    </location>
</feature>
<keyword evidence="3" id="KW-1185">Reference proteome</keyword>
<dbReference type="Proteomes" id="UP001595478">
    <property type="component" value="Unassembled WGS sequence"/>
</dbReference>
<organism evidence="2 3">
    <name type="scientific">Agaribacter flavus</name>
    <dbReference type="NCBI Taxonomy" id="1902781"/>
    <lineage>
        <taxon>Bacteria</taxon>
        <taxon>Pseudomonadati</taxon>
        <taxon>Pseudomonadota</taxon>
        <taxon>Gammaproteobacteria</taxon>
        <taxon>Alteromonadales</taxon>
        <taxon>Alteromonadaceae</taxon>
        <taxon>Agaribacter</taxon>
    </lineage>
</organism>
<comment type="caution">
    <text evidence="2">The sequence shown here is derived from an EMBL/GenBank/DDBJ whole genome shotgun (WGS) entry which is preliminary data.</text>
</comment>
<reference evidence="3" key="1">
    <citation type="journal article" date="2019" name="Int. J. Syst. Evol. Microbiol.">
        <title>The Global Catalogue of Microorganisms (GCM) 10K type strain sequencing project: providing services to taxonomists for standard genome sequencing and annotation.</title>
        <authorList>
            <consortium name="The Broad Institute Genomics Platform"/>
            <consortium name="The Broad Institute Genome Sequencing Center for Infectious Disease"/>
            <person name="Wu L."/>
            <person name="Ma J."/>
        </authorList>
    </citation>
    <scope>NUCLEOTIDE SEQUENCE [LARGE SCALE GENOMIC DNA]</scope>
    <source>
        <strain evidence="3">KCTC 52473</strain>
    </source>
</reference>
<dbReference type="PANTHER" id="PTHR35894">
    <property type="entry name" value="GENERAL SECRETION PATHWAY PROTEIN A-RELATED"/>
    <property type="match status" value="1"/>
</dbReference>
<dbReference type="PANTHER" id="PTHR35894:SF1">
    <property type="entry name" value="PHOSPHORIBULOKINASE _ URIDINE KINASE FAMILY"/>
    <property type="match status" value="1"/>
</dbReference>
<dbReference type="InterPro" id="IPR027417">
    <property type="entry name" value="P-loop_NTPase"/>
</dbReference>
<gene>
    <name evidence="2" type="ORF">ACFOHL_05745</name>
</gene>
<dbReference type="Pfam" id="PF13401">
    <property type="entry name" value="AAA_22"/>
    <property type="match status" value="1"/>
</dbReference>
<sequence>MINTVWGITHLPFQKDSKHLLPQQQQIVDIIQIHAQQGGFSVILGEPGVGKTCLREHLQQLGNTRETCVVNCSRTMHTYRQILYQLADAFAIDTQDKTIENDLIKTAFDNVKARKALYILIDEAHLLDIQTLRKLWCTRVTRLH</sequence>
<protein>
    <submittedName>
        <fullName evidence="2">AAA family ATPase</fullName>
    </submittedName>
</protein>
<dbReference type="RefSeq" id="WP_376919253.1">
    <property type="nucleotide sequence ID" value="NZ_JBHRSW010000007.1"/>
</dbReference>
<dbReference type="InterPro" id="IPR049945">
    <property type="entry name" value="AAA_22"/>
</dbReference>
<dbReference type="InterPro" id="IPR052026">
    <property type="entry name" value="ExeA_AAA_ATPase_DNA-bind"/>
</dbReference>
<evidence type="ECO:0000313" key="2">
    <source>
        <dbReference type="EMBL" id="MFC3121114.1"/>
    </source>
</evidence>
<dbReference type="SUPFAM" id="SSF52540">
    <property type="entry name" value="P-loop containing nucleoside triphosphate hydrolases"/>
    <property type="match status" value="1"/>
</dbReference>